<dbReference type="HOGENOM" id="CLU_007337_2_0_1"/>
<dbReference type="EMBL" id="KL198023">
    <property type="protein sequence ID" value="KDQ17632.1"/>
    <property type="molecule type" value="Genomic_DNA"/>
</dbReference>
<accession>A0A067N0D9</accession>
<protein>
    <submittedName>
        <fullName evidence="1">Uncharacterized protein</fullName>
    </submittedName>
</protein>
<feature type="non-terminal residue" evidence="1">
    <location>
        <position position="191"/>
    </location>
</feature>
<sequence length="191" mass="21246">LDDGDMNSLKAFLLTMDETGAATVGMYNRIRETFPQLCIQSFYKTRQRLRSIAGLTPQCYPMCPDSCHGFVLEPDIAAAREHGCPACGKPVFVTRKGKLVPILTFDYLPLKPCIKAMWGNGDVAKALQTYGADYAKNKTSDDVEDVYDGEHYPELCHTEACYKGTPLGHLHFHHATDLAFGLWADGFSLFE</sequence>
<evidence type="ECO:0000313" key="1">
    <source>
        <dbReference type="EMBL" id="KDQ17632.1"/>
    </source>
</evidence>
<organism evidence="1 2">
    <name type="scientific">Botryobasidium botryosum (strain FD-172 SS1)</name>
    <dbReference type="NCBI Taxonomy" id="930990"/>
    <lineage>
        <taxon>Eukaryota</taxon>
        <taxon>Fungi</taxon>
        <taxon>Dikarya</taxon>
        <taxon>Basidiomycota</taxon>
        <taxon>Agaricomycotina</taxon>
        <taxon>Agaricomycetes</taxon>
        <taxon>Cantharellales</taxon>
        <taxon>Botryobasidiaceae</taxon>
        <taxon>Botryobasidium</taxon>
    </lineage>
</organism>
<feature type="non-terminal residue" evidence="1">
    <location>
        <position position="1"/>
    </location>
</feature>
<dbReference type="InParanoid" id="A0A067N0D9"/>
<name>A0A067N0D9_BOTB1</name>
<evidence type="ECO:0000313" key="2">
    <source>
        <dbReference type="Proteomes" id="UP000027195"/>
    </source>
</evidence>
<gene>
    <name evidence="1" type="ORF">BOTBODRAFT_80663</name>
</gene>
<proteinExistence type="predicted"/>
<dbReference type="AlphaFoldDB" id="A0A067N0D9"/>
<keyword evidence="2" id="KW-1185">Reference proteome</keyword>
<dbReference type="STRING" id="930990.A0A067N0D9"/>
<dbReference type="OrthoDB" id="3257409at2759"/>
<dbReference type="Proteomes" id="UP000027195">
    <property type="component" value="Unassembled WGS sequence"/>
</dbReference>
<reference evidence="2" key="1">
    <citation type="journal article" date="2014" name="Proc. Natl. Acad. Sci. U.S.A.">
        <title>Extensive sampling of basidiomycete genomes demonstrates inadequacy of the white-rot/brown-rot paradigm for wood decay fungi.</title>
        <authorList>
            <person name="Riley R."/>
            <person name="Salamov A.A."/>
            <person name="Brown D.W."/>
            <person name="Nagy L.G."/>
            <person name="Floudas D."/>
            <person name="Held B.W."/>
            <person name="Levasseur A."/>
            <person name="Lombard V."/>
            <person name="Morin E."/>
            <person name="Otillar R."/>
            <person name="Lindquist E.A."/>
            <person name="Sun H."/>
            <person name="LaButti K.M."/>
            <person name="Schmutz J."/>
            <person name="Jabbour D."/>
            <person name="Luo H."/>
            <person name="Baker S.E."/>
            <person name="Pisabarro A.G."/>
            <person name="Walton J.D."/>
            <person name="Blanchette R.A."/>
            <person name="Henrissat B."/>
            <person name="Martin F."/>
            <person name="Cullen D."/>
            <person name="Hibbett D.S."/>
            <person name="Grigoriev I.V."/>
        </authorList>
    </citation>
    <scope>NUCLEOTIDE SEQUENCE [LARGE SCALE GENOMIC DNA]</scope>
    <source>
        <strain evidence="2">FD-172 SS1</strain>
    </source>
</reference>